<accession>A0A937A3D4</accession>
<dbReference type="RefSeq" id="WP_201924706.1">
    <property type="nucleotide sequence ID" value="NZ_BAABAX010000027.1"/>
</dbReference>
<sequence>MLGFTLSDLEVSLDFNFKNTKEESRINQFVKIIGNFNVADAENYFDEEYEDSMKMNQYNILAALNQVLEKFKSEGDTKLYMKRGSCKKLCFEGQDQLYQLVGNNSGHTFDFGIIEKDNKIVDFHGCMGFFDCNGNPSTKYQTMCVTYALKLAEMSK</sequence>
<comment type="caution">
    <text evidence="1">The sequence shown here is derived from an EMBL/GenBank/DDBJ whole genome shotgun (WGS) entry which is preliminary data.</text>
</comment>
<evidence type="ECO:0000313" key="2">
    <source>
        <dbReference type="Proteomes" id="UP000651057"/>
    </source>
</evidence>
<keyword evidence="2" id="KW-1185">Reference proteome</keyword>
<reference evidence="1" key="1">
    <citation type="submission" date="2021-01" db="EMBL/GenBank/DDBJ databases">
        <authorList>
            <person name="Zhong Y.L."/>
        </authorList>
    </citation>
    <scope>NUCLEOTIDE SEQUENCE</scope>
    <source>
        <strain evidence="1">KCTC 23302</strain>
    </source>
</reference>
<evidence type="ECO:0000313" key="1">
    <source>
        <dbReference type="EMBL" id="MBL0686131.1"/>
    </source>
</evidence>
<proteinExistence type="predicted"/>
<dbReference type="Proteomes" id="UP000651057">
    <property type="component" value="Unassembled WGS sequence"/>
</dbReference>
<dbReference type="AlphaFoldDB" id="A0A937A3D4"/>
<dbReference type="EMBL" id="JAERQJ010000019">
    <property type="protein sequence ID" value="MBL0686131.1"/>
    <property type="molecule type" value="Genomic_DNA"/>
</dbReference>
<name>A0A937A3D4_9FLAO</name>
<organism evidence="1 2">
    <name type="scientific">Aquimarina mytili</name>
    <dbReference type="NCBI Taxonomy" id="874423"/>
    <lineage>
        <taxon>Bacteria</taxon>
        <taxon>Pseudomonadati</taxon>
        <taxon>Bacteroidota</taxon>
        <taxon>Flavobacteriia</taxon>
        <taxon>Flavobacteriales</taxon>
        <taxon>Flavobacteriaceae</taxon>
        <taxon>Aquimarina</taxon>
    </lineage>
</organism>
<gene>
    <name evidence="1" type="ORF">JJQ60_21585</name>
</gene>
<protein>
    <submittedName>
        <fullName evidence="1">Uncharacterized protein</fullName>
    </submittedName>
</protein>